<keyword evidence="4 6" id="KW-0378">Hydrolase</keyword>
<feature type="compositionally biased region" description="Basic and acidic residues" evidence="7">
    <location>
        <begin position="2569"/>
        <end position="2579"/>
    </location>
</feature>
<evidence type="ECO:0000259" key="10">
    <source>
        <dbReference type="Pfam" id="PF20148"/>
    </source>
</evidence>
<dbReference type="EMBL" id="JACHEN010000001">
    <property type="protein sequence ID" value="MBB6214107.1"/>
    <property type="molecule type" value="Genomic_DNA"/>
</dbReference>
<feature type="domain" description="Teneurin-like YD-shell" evidence="11">
    <location>
        <begin position="1614"/>
        <end position="1780"/>
    </location>
</feature>
<evidence type="ECO:0000256" key="8">
    <source>
        <dbReference type="SAM" id="SignalP"/>
    </source>
</evidence>
<dbReference type="NCBIfam" id="TIGR01643">
    <property type="entry name" value="YD_repeat_2x"/>
    <property type="match status" value="9"/>
</dbReference>
<dbReference type="PANTHER" id="PTHR32305">
    <property type="match status" value="1"/>
</dbReference>
<protein>
    <submittedName>
        <fullName evidence="12">RHS repeat-associated protein</fullName>
    </submittedName>
</protein>
<dbReference type="InterPro" id="IPR022398">
    <property type="entry name" value="Peptidase_S8_His-AS"/>
</dbReference>
<dbReference type="PROSITE" id="PS00136">
    <property type="entry name" value="SUBTILASE_ASP"/>
    <property type="match status" value="1"/>
</dbReference>
<evidence type="ECO:0000313" key="12">
    <source>
        <dbReference type="EMBL" id="MBB6214107.1"/>
    </source>
</evidence>
<evidence type="ECO:0000256" key="1">
    <source>
        <dbReference type="ARBA" id="ARBA00011073"/>
    </source>
</evidence>
<evidence type="ECO:0000256" key="6">
    <source>
        <dbReference type="PROSITE-ProRule" id="PRU01240"/>
    </source>
</evidence>
<dbReference type="InterPro" id="IPR045351">
    <property type="entry name" value="DUF6531"/>
</dbReference>
<dbReference type="InterPro" id="IPR006530">
    <property type="entry name" value="YD"/>
</dbReference>
<keyword evidence="8" id="KW-0732">Signal</keyword>
<dbReference type="GO" id="GO:0006508">
    <property type="term" value="P:proteolysis"/>
    <property type="evidence" value="ECO:0007669"/>
    <property type="project" value="UniProtKB-KW"/>
</dbReference>
<dbReference type="InterPro" id="IPR050708">
    <property type="entry name" value="T6SS_VgrG/RHS"/>
</dbReference>
<dbReference type="PRINTS" id="PR00723">
    <property type="entry name" value="SUBTILISIN"/>
</dbReference>
<dbReference type="PANTHER" id="PTHR32305:SF15">
    <property type="entry name" value="PROTEIN RHSA-RELATED"/>
    <property type="match status" value="1"/>
</dbReference>
<dbReference type="Gene3D" id="2.180.10.10">
    <property type="entry name" value="RHS repeat-associated core"/>
    <property type="match status" value="6"/>
</dbReference>
<keyword evidence="3" id="KW-0677">Repeat</keyword>
<comment type="caution">
    <text evidence="12">The sequence shown here is derived from an EMBL/GenBank/DDBJ whole genome shotgun (WGS) entry which is preliminary data.</text>
</comment>
<dbReference type="InterPro" id="IPR036852">
    <property type="entry name" value="Peptidase_S8/S53_dom_sf"/>
</dbReference>
<dbReference type="InterPro" id="IPR031325">
    <property type="entry name" value="RHS_repeat"/>
</dbReference>
<feature type="domain" description="Teneurin-like YD-shell" evidence="11">
    <location>
        <begin position="1457"/>
        <end position="1605"/>
    </location>
</feature>
<name>A0A841KKY4_9FIRM</name>
<dbReference type="CDD" id="cd07473">
    <property type="entry name" value="Peptidases_S8_Subtilisin_like"/>
    <property type="match status" value="1"/>
</dbReference>
<dbReference type="RefSeq" id="WP_184307214.1">
    <property type="nucleotide sequence ID" value="NZ_JACHEN010000001.1"/>
</dbReference>
<dbReference type="PROSITE" id="PS00137">
    <property type="entry name" value="SUBTILASE_HIS"/>
    <property type="match status" value="1"/>
</dbReference>
<evidence type="ECO:0000256" key="5">
    <source>
        <dbReference type="ARBA" id="ARBA00022825"/>
    </source>
</evidence>
<evidence type="ECO:0000256" key="2">
    <source>
        <dbReference type="ARBA" id="ARBA00022670"/>
    </source>
</evidence>
<comment type="similarity">
    <text evidence="1 6">Belongs to the peptidase S8 family.</text>
</comment>
<dbReference type="Pfam" id="PF05593">
    <property type="entry name" value="RHS_repeat"/>
    <property type="match status" value="3"/>
</dbReference>
<feature type="domain" description="Teneurin-like YD-shell" evidence="11">
    <location>
        <begin position="1950"/>
        <end position="2064"/>
    </location>
</feature>
<keyword evidence="2 6" id="KW-0645">Protease</keyword>
<feature type="domain" description="Teneurin-like YD-shell" evidence="11">
    <location>
        <begin position="2416"/>
        <end position="2529"/>
    </location>
</feature>
<accession>A0A841KKY4</accession>
<dbReference type="InterPro" id="IPR000209">
    <property type="entry name" value="Peptidase_S8/S53_dom"/>
</dbReference>
<feature type="active site" description="Charge relay system" evidence="6">
    <location>
        <position position="457"/>
    </location>
</feature>
<proteinExistence type="inferred from homology"/>
<dbReference type="InterPro" id="IPR056823">
    <property type="entry name" value="TEN-like_YD-shell"/>
</dbReference>
<dbReference type="Pfam" id="PF00082">
    <property type="entry name" value="Peptidase_S8"/>
    <property type="match status" value="1"/>
</dbReference>
<feature type="region of interest" description="Disordered" evidence="7">
    <location>
        <begin position="2569"/>
        <end position="2590"/>
    </location>
</feature>
<feature type="compositionally biased region" description="Polar residues" evidence="7">
    <location>
        <begin position="2580"/>
        <end position="2590"/>
    </location>
</feature>
<reference evidence="12 13" key="1">
    <citation type="submission" date="2020-08" db="EMBL/GenBank/DDBJ databases">
        <title>Genomic Encyclopedia of Type Strains, Phase IV (KMG-IV): sequencing the most valuable type-strain genomes for metagenomic binning, comparative biology and taxonomic classification.</title>
        <authorList>
            <person name="Goeker M."/>
        </authorList>
    </citation>
    <scope>NUCLEOTIDE SEQUENCE [LARGE SCALE GENOMIC DNA]</scope>
    <source>
        <strain evidence="12 13">DSM 103526</strain>
    </source>
</reference>
<keyword evidence="5 6" id="KW-0720">Serine protease</keyword>
<feature type="chain" id="PRO_5032682775" evidence="8">
    <location>
        <begin position="30"/>
        <end position="2897"/>
    </location>
</feature>
<evidence type="ECO:0000256" key="3">
    <source>
        <dbReference type="ARBA" id="ARBA00022737"/>
    </source>
</evidence>
<dbReference type="Proteomes" id="UP000579281">
    <property type="component" value="Unassembled WGS sequence"/>
</dbReference>
<dbReference type="GO" id="GO:0004252">
    <property type="term" value="F:serine-type endopeptidase activity"/>
    <property type="evidence" value="ECO:0007669"/>
    <property type="project" value="UniProtKB-UniRule"/>
</dbReference>
<evidence type="ECO:0000259" key="9">
    <source>
        <dbReference type="Pfam" id="PF00082"/>
    </source>
</evidence>
<feature type="active site" description="Charge relay system" evidence="6">
    <location>
        <position position="303"/>
    </location>
</feature>
<dbReference type="InterPro" id="IPR023827">
    <property type="entry name" value="Peptidase_S8_Asp-AS"/>
</dbReference>
<evidence type="ECO:0000259" key="11">
    <source>
        <dbReference type="Pfam" id="PF25023"/>
    </source>
</evidence>
<dbReference type="InterPro" id="IPR034204">
    <property type="entry name" value="PfSUB1-like_cat_dom"/>
</dbReference>
<evidence type="ECO:0000256" key="4">
    <source>
        <dbReference type="ARBA" id="ARBA00022801"/>
    </source>
</evidence>
<feature type="domain" description="Peptidase S8/S53" evidence="9">
    <location>
        <begin position="237"/>
        <end position="498"/>
    </location>
</feature>
<dbReference type="InterPro" id="IPR015500">
    <property type="entry name" value="Peptidase_S8_subtilisin-rel"/>
</dbReference>
<keyword evidence="13" id="KW-1185">Reference proteome</keyword>
<dbReference type="SUPFAM" id="SSF52743">
    <property type="entry name" value="Subtilisin-like"/>
    <property type="match status" value="1"/>
</dbReference>
<dbReference type="NCBIfam" id="TIGR03696">
    <property type="entry name" value="Rhs_assc_core"/>
    <property type="match status" value="1"/>
</dbReference>
<evidence type="ECO:0000256" key="7">
    <source>
        <dbReference type="SAM" id="MobiDB-lite"/>
    </source>
</evidence>
<dbReference type="InterPro" id="IPR022385">
    <property type="entry name" value="Rhs_assc_core"/>
</dbReference>
<organism evidence="12 13">
    <name type="scientific">Anaerosolibacter carboniphilus</name>
    <dbReference type="NCBI Taxonomy" id="1417629"/>
    <lineage>
        <taxon>Bacteria</taxon>
        <taxon>Bacillati</taxon>
        <taxon>Bacillota</taxon>
        <taxon>Clostridia</taxon>
        <taxon>Peptostreptococcales</taxon>
        <taxon>Thermotaleaceae</taxon>
        <taxon>Anaerosolibacter</taxon>
    </lineage>
</organism>
<feature type="domain" description="DUF6531" evidence="10">
    <location>
        <begin position="562"/>
        <end position="629"/>
    </location>
</feature>
<gene>
    <name evidence="12" type="ORF">HNQ80_000176</name>
</gene>
<evidence type="ECO:0000313" key="13">
    <source>
        <dbReference type="Proteomes" id="UP000579281"/>
    </source>
</evidence>
<feature type="active site" description="Charge relay system" evidence="6">
    <location>
        <position position="245"/>
    </location>
</feature>
<feature type="signal peptide" evidence="8">
    <location>
        <begin position="1"/>
        <end position="29"/>
    </location>
</feature>
<dbReference type="Pfam" id="PF20148">
    <property type="entry name" value="DUF6531"/>
    <property type="match status" value="1"/>
</dbReference>
<dbReference type="Pfam" id="PF25023">
    <property type="entry name" value="TEN_YD-shell"/>
    <property type="match status" value="4"/>
</dbReference>
<sequence>MKRKFTYIARLLVCLFLFTNIFTVETVSALSKIDVSGFIQQMKASNNNTDDEIEDTVFDSVYGQNEEIELLGDIPEETVMSAVYNKTNQIIVKYKDTSDLDSKSAGSQILMNLDSYLDKDKKPKQAEERISKLKANIKDELKLRRLDTRYRFKHLNIDVLETEEKDLNKLVQRLNKASEIEYIQPNYKLTIVAASADPLFEQQWGLYNVGQEIGGEIGRAGVDINVLPAWNLTKGSREIVVGVLDSGIDVNHEDLKGNIYTNPGEIAGNGIDDDGNGYIDDVHGWDFFNGDNSVYDGANFDMHGTAVAGVIAAQANGKGTIGVAPEVKIMPLKFIHGTTGYTCDAIKAIEYAMSKGIKIINCSFGGSDNNYALKDSIENSGILFIAAAGNRGGDTLTHPTYPACFNLPNVLGVASINNEGVRSKFSGYGKYIDIAAPGEQLLTTMPENNYGPFTGTSASTALVTGVAALLKSYEKNLNYREITDRIMNNAVVCNTLQGKVTSNGRMDAYGVLSNVKPQPDPYVNPEGDPLDPGDNAFNNDSWYTMDQLSKIKEQIHYGESGVNPATGNYSFTVNDMEMDAPGFKINISRTYNAKDEEKGSMGRGWTFGFQGSIFGENNIRVSLPNGSVQMFKKQSDGTYKPEDNRSIFIKNADETYTLTTKDQYKYYFNKQRFLTRMMDPRGNEVNINVDSTGKIASITDQLGRSYQVTYNGSGQIREIKDPIGRITVYDYQNGLLSVVTDPAGSKMRYSYDSHGYLTEIRDHNNTLIEKLTYNHTTGYDQGKVIQAVDAYGSVAMYTYDTTNKKTTVVENSSARTWVYWYDASNYITKLQDPEGRVKETQYHLTDGENKFGDVKSEKDEYGNQTFYDIDLKGNVTRITYPDGSTKTMAYDEKNNLIKETDQEGKVIYYIYDESKVYLLKKLESFIGSDQALDTVIIPQSYTVASYVYGEAETQLSLEDMFSWKTGDKSRATILESVYGKEQKHINQFDIEDLFSWKMKDENEATVLESVYGEEQKNLEQLLSPLSVLTVNPNDVINPENYAITTYTYYSNAESQANGWKAKGLLKSETDPEGNITTYSYDQYGNIETIKDAENHVTTLYYNAIGWKTKEVTPKGYTTNYLYNKNGQLVKIIEHEGETKRIVYDVLGRKIKEIEPNQYAAADDDTINYGYNGNYGRRYEYFENGLLKAEIDPMNHRTEYTYDVYGNMKTKLLPSGGMYLYTYDKLDRRTKVQFCEAANGEAKTLEEYEYAKTFDNKKQVKYTQYLNHKDKAVTITSYDYMDNVTLVEYPDGNAESSSYYLNGKLKSKTLKNGSTAYYYYDALNRLIKEYIPLDHTNDNLRYTYRAYSYDRSGKKVGVKIGIDGVYLEDEPQNLITFSYLYDKNGRISEERRSSGGKIVYTYDGDGNPIKKEEYIDNQNKKITAYTYNHRKQKKTETLQVRSGDIYGYDSGSNTTIPLTVTYAYDKNGNLKEVINAEGIKVTYEYDENNNQKKIINHRIDESGKPVAITTETFYDYQGQPIKVIDSNGNVTEYEYDKRGLLVKTKKPLGAVSYYQYDIAGRKIGEVTPKNYDALLGFDQMNRLVYTYDLMGRVLTKEYYYKNTQGQWLRIVSKAYQYDRMGQVTKEMDALGYKNGYGTFMTYDLGGNLKTVVEPVSKDRNKPYSMKYEYDALGRKISETNGKGVITKYKYDTDGNMLRISRQKNSNVAEIILEENTYDYLGDMISKKDHYGNTMTYTYTTFGSIASVEYPFDNTIERYKESYQYDKAGRLIRTNAASGRETKNVFDELGRLLSKTTSGSNNENAITIKYTYDHNGNQLSEMDGNQNITTFTYDELNRLKTESYMVAGVNKLNQYTYDLNGNIILTTDWRGNQYTKVYDPLDRLIEEKDPYGKVIRKLEYNDNHQQIKDVDALGNITEFQYDKNNRLIYTKDPMGKIEGISYDDVGNMVAKTDKNNRTISYSYNEDNKLIEVAAPDGSRTKYGYDFNGNMITKTDGNGNTVTYEYNNRNVLIKEIMPEGRSGEKGNYIYQADKVISYTYYGDGNLKSKVDQKGQKFDYGYDIHGRVKREVVNGQTKKEYTYDSNSNILLMTDAQGTTTMSYDAENRLLTKDVPGQGIIRYTYDLIEGVATGEIKSSVTDPKGNITFKTFDKAGRLKTVENKSEATQYAYYDNGSRKEIKYPGGISETYEYSKRGEVTKLVNKKADGTIIEEYAYTYDDNGNQLTKIDKRGITVYTYDSMNRLKEVNEPNGAKTTFDFDKAGNRTSQIEVVGGTVKLTNYTYNNLNQLVNEAAQISGKTTETEYRYDANGNLVSKAIHEIKAVNQNQLEGIFFSTAGDGKTTEITLYQYDEYNQMMKTVTGNKTITYGYSMEGLRDKKSITSVNAETGGIAEEKSNYIYDGTKVILETDGSGKVLAENVYGLNLITRTANNERAYYLYNAHGDVTALTDQTGKVLGTYQYDAFGNIKEKTYQKSNPYTYAGYRYDEEMDIYYLNARYYDPKIARFITQDTYKGQLNDPLSLNLYTYAHNEPIMYIDPTGHSRIDAITGAIAGGLAGGITGAIAGAISGVVEKTKDRDRDRSGESSTKGSSNVTGSLGPSLSSFFGNPVGMAISNVLEAVKIHYRKSTSDVDGSSRSSILGSSTTRWSAIIASIDPDFSKYKHKTLLEDIKQLKAGSVPIGISEDEIQARANQYVNDLLERILLENDGYLFKESVLSYRISDLETQLNRYKGIDYIDNLKSGVNYIEHFKSKNLKEFISEFESNHIDEFAVDLSDIIKYGMEKEITVTINQIKNLGDYKYLIHDKYARNTFMQELDLQFDKHSKTNIKVYNEKVNNEILQTKILTRIMEVKLINSNYEKSKTNYEILKESVRRETEEYFKKEAEKQLEKLKNGFHGYPLSA</sequence>
<dbReference type="Gene3D" id="3.40.50.200">
    <property type="entry name" value="Peptidase S8/S53 domain"/>
    <property type="match status" value="1"/>
</dbReference>
<dbReference type="PROSITE" id="PS51892">
    <property type="entry name" value="SUBTILASE"/>
    <property type="match status" value="1"/>
</dbReference>